<dbReference type="Proteomes" id="UP001243846">
    <property type="component" value="Unassembled WGS sequence"/>
</dbReference>
<gene>
    <name evidence="2" type="ORF">QWZ10_16275</name>
</gene>
<evidence type="ECO:0000313" key="3">
    <source>
        <dbReference type="Proteomes" id="UP001243846"/>
    </source>
</evidence>
<feature type="domain" description="ATPase AAA-type core" evidence="1">
    <location>
        <begin position="28"/>
        <end position="169"/>
    </location>
</feature>
<dbReference type="InterPro" id="IPR027417">
    <property type="entry name" value="P-loop_NTPase"/>
</dbReference>
<dbReference type="EMBL" id="JAUFRC010000001">
    <property type="protein sequence ID" value="MDN3712910.1"/>
    <property type="molecule type" value="Genomic_DNA"/>
</dbReference>
<evidence type="ECO:0000259" key="1">
    <source>
        <dbReference type="Pfam" id="PF00004"/>
    </source>
</evidence>
<dbReference type="PANTHER" id="PTHR43718:SF2">
    <property type="entry name" value="LON PROTEASE HOMOLOG, MITOCHONDRIAL"/>
    <property type="match status" value="1"/>
</dbReference>
<comment type="caution">
    <text evidence="2">The sequence shown here is derived from an EMBL/GenBank/DDBJ whole genome shotgun (WGS) entry which is preliminary data.</text>
</comment>
<dbReference type="PANTHER" id="PTHR43718">
    <property type="entry name" value="LON PROTEASE"/>
    <property type="match status" value="1"/>
</dbReference>
<protein>
    <submittedName>
        <fullName evidence="2">AAA family ATPase</fullName>
    </submittedName>
</protein>
<reference evidence="3" key="1">
    <citation type="journal article" date="2019" name="Int. J. Syst. Evol. Microbiol.">
        <title>The Global Catalogue of Microorganisms (GCM) 10K type strain sequencing project: providing services to taxonomists for standard genome sequencing and annotation.</title>
        <authorList>
            <consortium name="The Broad Institute Genomics Platform"/>
            <consortium name="The Broad Institute Genome Sequencing Center for Infectious Disease"/>
            <person name="Wu L."/>
            <person name="Ma J."/>
        </authorList>
    </citation>
    <scope>NUCLEOTIDE SEQUENCE [LARGE SCALE GENOMIC DNA]</scope>
    <source>
        <strain evidence="3">CECT 8482</strain>
    </source>
</reference>
<dbReference type="InterPro" id="IPR003959">
    <property type="entry name" value="ATPase_AAA_core"/>
</dbReference>
<sequence length="237" mass="26456">MAPATEIVWHAMRRSVREGAHGLRLPPLLLDGPPGIGKSHWSRRLGAFLMLPTTVVEATSESASFGLTGSQRGWGNAQPGRLIETILRNLVANPLVVIDELEKAGTVTSSKGHSYGLADSLLPLLETLTSRRWKCPYYDIRFDVSCVNYVLTCNDYRRLPEPLLSRCPPIRLRNLNKDEIEGFVRREGEKRCLSDLAIETILEAIQHPSCRTSQPSLRLASRMLQRASELENAPPLH</sequence>
<accession>A0ABT8D841</accession>
<proteinExistence type="predicted"/>
<dbReference type="RefSeq" id="WP_377786618.1">
    <property type="nucleotide sequence ID" value="NZ_JBHUOC010000001.1"/>
</dbReference>
<name>A0ABT8D841_9RHOB</name>
<dbReference type="InterPro" id="IPR027065">
    <property type="entry name" value="Lon_Prtase"/>
</dbReference>
<keyword evidence="3" id="KW-1185">Reference proteome</keyword>
<dbReference type="Pfam" id="PF00004">
    <property type="entry name" value="AAA"/>
    <property type="match status" value="1"/>
</dbReference>
<organism evidence="2 3">
    <name type="scientific">Paracoccus cavernae</name>
    <dbReference type="NCBI Taxonomy" id="1571207"/>
    <lineage>
        <taxon>Bacteria</taxon>
        <taxon>Pseudomonadati</taxon>
        <taxon>Pseudomonadota</taxon>
        <taxon>Alphaproteobacteria</taxon>
        <taxon>Rhodobacterales</taxon>
        <taxon>Paracoccaceae</taxon>
        <taxon>Paracoccus</taxon>
    </lineage>
</organism>
<evidence type="ECO:0000313" key="2">
    <source>
        <dbReference type="EMBL" id="MDN3712910.1"/>
    </source>
</evidence>
<dbReference type="SUPFAM" id="SSF52540">
    <property type="entry name" value="P-loop containing nucleoside triphosphate hydrolases"/>
    <property type="match status" value="1"/>
</dbReference>
<dbReference type="Gene3D" id="3.40.50.300">
    <property type="entry name" value="P-loop containing nucleotide triphosphate hydrolases"/>
    <property type="match status" value="1"/>
</dbReference>